<proteinExistence type="predicted"/>
<evidence type="ECO:0000313" key="1">
    <source>
        <dbReference type="EMBL" id="GGF22733.1"/>
    </source>
</evidence>
<organism evidence="1 2">
    <name type="scientific">Aliidongia dinghuensis</name>
    <dbReference type="NCBI Taxonomy" id="1867774"/>
    <lineage>
        <taxon>Bacteria</taxon>
        <taxon>Pseudomonadati</taxon>
        <taxon>Pseudomonadota</taxon>
        <taxon>Alphaproteobacteria</taxon>
        <taxon>Rhodospirillales</taxon>
        <taxon>Dongiaceae</taxon>
        <taxon>Aliidongia</taxon>
    </lineage>
</organism>
<keyword evidence="2" id="KW-1185">Reference proteome</keyword>
<gene>
    <name evidence="1" type="ORF">GCM10011611_30990</name>
</gene>
<dbReference type="AlphaFoldDB" id="A0A8J2YUH4"/>
<comment type="caution">
    <text evidence="1">The sequence shown here is derived from an EMBL/GenBank/DDBJ whole genome shotgun (WGS) entry which is preliminary data.</text>
</comment>
<protein>
    <submittedName>
        <fullName evidence="1">Uncharacterized protein</fullName>
    </submittedName>
</protein>
<evidence type="ECO:0000313" key="2">
    <source>
        <dbReference type="Proteomes" id="UP000646365"/>
    </source>
</evidence>
<accession>A0A8J2YUH4</accession>
<reference evidence="1" key="2">
    <citation type="submission" date="2020-09" db="EMBL/GenBank/DDBJ databases">
        <authorList>
            <person name="Sun Q."/>
            <person name="Zhou Y."/>
        </authorList>
    </citation>
    <scope>NUCLEOTIDE SEQUENCE</scope>
    <source>
        <strain evidence="1">CGMCC 1.15725</strain>
    </source>
</reference>
<sequence length="212" mass="23899">MAELSFTARTVIVSVLAILGSLALMEALRVVEQREAAAQPGNPAPISAPIPTKIASDPIGVSRAPEPEKPQYIKDIERKQYLENQFPFFKDAKEKFLALSAQSALVKGGLADKYLWVRAESNRLQKATEINNILKSCFSEEIDFDDYSPFDKDRPLPDDDKIPDVAMRYDYHLAHYRTESAQIKLDRYEARFISEINILSIDIGNRARPNAN</sequence>
<dbReference type="Proteomes" id="UP000646365">
    <property type="component" value="Unassembled WGS sequence"/>
</dbReference>
<reference evidence="1" key="1">
    <citation type="journal article" date="2014" name="Int. J. Syst. Evol. Microbiol.">
        <title>Complete genome sequence of Corynebacterium casei LMG S-19264T (=DSM 44701T), isolated from a smear-ripened cheese.</title>
        <authorList>
            <consortium name="US DOE Joint Genome Institute (JGI-PGF)"/>
            <person name="Walter F."/>
            <person name="Albersmeier A."/>
            <person name="Kalinowski J."/>
            <person name="Ruckert C."/>
        </authorList>
    </citation>
    <scope>NUCLEOTIDE SEQUENCE</scope>
    <source>
        <strain evidence="1">CGMCC 1.15725</strain>
    </source>
</reference>
<name>A0A8J2YUH4_9PROT</name>
<dbReference type="EMBL" id="BMJQ01000007">
    <property type="protein sequence ID" value="GGF22733.1"/>
    <property type="molecule type" value="Genomic_DNA"/>
</dbReference>